<gene>
    <name evidence="8" type="ORF">CASFOL_038239</name>
</gene>
<feature type="compositionally biased region" description="Basic and acidic residues" evidence="6">
    <location>
        <begin position="101"/>
        <end position="114"/>
    </location>
</feature>
<dbReference type="SUPFAM" id="SSF47459">
    <property type="entry name" value="HLH, helix-loop-helix DNA-binding domain"/>
    <property type="match status" value="1"/>
</dbReference>
<evidence type="ECO:0000256" key="3">
    <source>
        <dbReference type="ARBA" id="ARBA00023125"/>
    </source>
</evidence>
<evidence type="ECO:0000313" key="9">
    <source>
        <dbReference type="Proteomes" id="UP001632038"/>
    </source>
</evidence>
<dbReference type="InterPro" id="IPR047265">
    <property type="entry name" value="PIF1-like_bHLH"/>
</dbReference>
<proteinExistence type="predicted"/>
<dbReference type="InterPro" id="IPR031066">
    <property type="entry name" value="bHLH_ALC-like_plant"/>
</dbReference>
<sequence length="219" mass="23396">MLDLYGSNESEEMSSFLQILLQNSSSLSAAAATDSETAVGGLLGGAGAPAESSTGFSLSDPNCFIAGESDRMNSFNRVNSSKGPEACEVPLDLAPPRSSKRGRDAEVHNLSEKKRRSRINEKIKALQTLIPNSNKTDKASMLDEAIEYLKQLQLQVQMLTMRNGISLHPGYSVGSLQSTLTPSTGVDLDDEIFAGTLHCLERKLDISRTGNTSSPGISS</sequence>
<keyword evidence="4" id="KW-0804">Transcription</keyword>
<name>A0ABD3BKE4_9LAMI</name>
<dbReference type="AlphaFoldDB" id="A0ABD3BKE4"/>
<dbReference type="GO" id="GO:0003677">
    <property type="term" value="F:DNA binding"/>
    <property type="evidence" value="ECO:0007669"/>
    <property type="project" value="UniProtKB-KW"/>
</dbReference>
<reference evidence="9" key="1">
    <citation type="journal article" date="2024" name="IScience">
        <title>Strigolactones Initiate the Formation of Haustorium-like Structures in Castilleja.</title>
        <authorList>
            <person name="Buerger M."/>
            <person name="Peterson D."/>
            <person name="Chory J."/>
        </authorList>
    </citation>
    <scope>NUCLEOTIDE SEQUENCE [LARGE SCALE GENOMIC DNA]</scope>
</reference>
<dbReference type="EMBL" id="JAVIJP010000081">
    <property type="protein sequence ID" value="KAL3617918.1"/>
    <property type="molecule type" value="Genomic_DNA"/>
</dbReference>
<comment type="subcellular location">
    <subcellularLocation>
        <location evidence="1">Nucleus</location>
    </subcellularLocation>
</comment>
<dbReference type="PROSITE" id="PS50888">
    <property type="entry name" value="BHLH"/>
    <property type="match status" value="1"/>
</dbReference>
<keyword evidence="9" id="KW-1185">Reference proteome</keyword>
<evidence type="ECO:0000256" key="6">
    <source>
        <dbReference type="SAM" id="MobiDB-lite"/>
    </source>
</evidence>
<dbReference type="Pfam" id="PF00010">
    <property type="entry name" value="HLH"/>
    <property type="match status" value="1"/>
</dbReference>
<keyword evidence="3" id="KW-0238">DNA-binding</keyword>
<organism evidence="8 9">
    <name type="scientific">Castilleja foliolosa</name>
    <dbReference type="NCBI Taxonomy" id="1961234"/>
    <lineage>
        <taxon>Eukaryota</taxon>
        <taxon>Viridiplantae</taxon>
        <taxon>Streptophyta</taxon>
        <taxon>Embryophyta</taxon>
        <taxon>Tracheophyta</taxon>
        <taxon>Spermatophyta</taxon>
        <taxon>Magnoliopsida</taxon>
        <taxon>eudicotyledons</taxon>
        <taxon>Gunneridae</taxon>
        <taxon>Pentapetalae</taxon>
        <taxon>asterids</taxon>
        <taxon>lamiids</taxon>
        <taxon>Lamiales</taxon>
        <taxon>Orobanchaceae</taxon>
        <taxon>Pedicularideae</taxon>
        <taxon>Castillejinae</taxon>
        <taxon>Castilleja</taxon>
    </lineage>
</organism>
<dbReference type="InterPro" id="IPR011598">
    <property type="entry name" value="bHLH_dom"/>
</dbReference>
<evidence type="ECO:0000313" key="8">
    <source>
        <dbReference type="EMBL" id="KAL3617918.1"/>
    </source>
</evidence>
<dbReference type="InterPro" id="IPR036638">
    <property type="entry name" value="HLH_DNA-bd_sf"/>
</dbReference>
<dbReference type="GO" id="GO:0005634">
    <property type="term" value="C:nucleus"/>
    <property type="evidence" value="ECO:0007669"/>
    <property type="project" value="UniProtKB-SubCell"/>
</dbReference>
<dbReference type="SMART" id="SM00353">
    <property type="entry name" value="HLH"/>
    <property type="match status" value="1"/>
</dbReference>
<dbReference type="PANTHER" id="PTHR45855:SF6">
    <property type="entry name" value="TRANSCRIPTION FACTOR ALC"/>
    <property type="match status" value="1"/>
</dbReference>
<accession>A0ABD3BKE4</accession>
<keyword evidence="2" id="KW-0805">Transcription regulation</keyword>
<comment type="caution">
    <text evidence="8">The sequence shown here is derived from an EMBL/GenBank/DDBJ whole genome shotgun (WGS) entry which is preliminary data.</text>
</comment>
<dbReference type="Gene3D" id="4.10.280.10">
    <property type="entry name" value="Helix-loop-helix DNA-binding domain"/>
    <property type="match status" value="1"/>
</dbReference>
<evidence type="ECO:0000259" key="7">
    <source>
        <dbReference type="PROSITE" id="PS50888"/>
    </source>
</evidence>
<evidence type="ECO:0000256" key="1">
    <source>
        <dbReference type="ARBA" id="ARBA00004123"/>
    </source>
</evidence>
<feature type="domain" description="BHLH" evidence="7">
    <location>
        <begin position="103"/>
        <end position="152"/>
    </location>
</feature>
<dbReference type="CDD" id="cd11445">
    <property type="entry name" value="bHLH_AtPIF_like"/>
    <property type="match status" value="1"/>
</dbReference>
<evidence type="ECO:0000256" key="5">
    <source>
        <dbReference type="ARBA" id="ARBA00023242"/>
    </source>
</evidence>
<dbReference type="Proteomes" id="UP001632038">
    <property type="component" value="Unassembled WGS sequence"/>
</dbReference>
<feature type="region of interest" description="Disordered" evidence="6">
    <location>
        <begin position="93"/>
        <end position="114"/>
    </location>
</feature>
<evidence type="ECO:0000256" key="2">
    <source>
        <dbReference type="ARBA" id="ARBA00023015"/>
    </source>
</evidence>
<evidence type="ECO:0000256" key="4">
    <source>
        <dbReference type="ARBA" id="ARBA00023163"/>
    </source>
</evidence>
<protein>
    <recommendedName>
        <fullName evidence="7">BHLH domain-containing protein</fullName>
    </recommendedName>
</protein>
<dbReference type="PANTHER" id="PTHR45855">
    <property type="entry name" value="TRANSCRIPTION FACTOR PIF1-RELATED"/>
    <property type="match status" value="1"/>
</dbReference>
<dbReference type="FunFam" id="4.10.280.10:FF:000004">
    <property type="entry name" value="Basic helix-loop-helix transcription factor"/>
    <property type="match status" value="1"/>
</dbReference>
<keyword evidence="5" id="KW-0539">Nucleus</keyword>